<keyword evidence="7" id="KW-0030">Aminoacyl-tRNA synthetase</keyword>
<dbReference type="SUPFAM" id="SSF46589">
    <property type="entry name" value="tRNA-binding arm"/>
    <property type="match status" value="1"/>
</dbReference>
<keyword evidence="3" id="KW-0547">Nucleotide-binding</keyword>
<evidence type="ECO:0000256" key="7">
    <source>
        <dbReference type="ARBA" id="ARBA00023146"/>
    </source>
</evidence>
<feature type="domain" description="Methionyl/Valyl/Leucyl/Isoleucyl-tRNA synthetase anticodon-binding" evidence="13">
    <location>
        <begin position="4"/>
        <end position="54"/>
    </location>
</feature>
<dbReference type="EC" id="6.1.1.9" evidence="1"/>
<dbReference type="InterPro" id="IPR002303">
    <property type="entry name" value="Valyl-tRNA_ligase"/>
</dbReference>
<evidence type="ECO:0000256" key="10">
    <source>
        <dbReference type="ARBA" id="ARBA00047552"/>
    </source>
</evidence>
<reference evidence="15 16" key="1">
    <citation type="submission" date="2017-11" db="EMBL/GenBank/DDBJ databases">
        <authorList>
            <person name="Han C.G."/>
        </authorList>
    </citation>
    <scope>NUCLEOTIDE SEQUENCE [LARGE SCALE GENOMIC DNA]</scope>
    <source>
        <strain evidence="15 16">A11</strain>
    </source>
</reference>
<dbReference type="Gene3D" id="1.10.287.380">
    <property type="entry name" value="Valyl-tRNA synthetase, C-terminal domain"/>
    <property type="match status" value="1"/>
</dbReference>
<comment type="similarity">
    <text evidence="11">Belongs to the class-I aminoacyl-tRNA synthetase family. ValS type 1 subfamily.</text>
</comment>
<feature type="non-terminal residue" evidence="15">
    <location>
        <position position="1"/>
    </location>
</feature>
<comment type="caution">
    <text evidence="15">The sequence shown here is derived from an EMBL/GenBank/DDBJ whole genome shotgun (WGS) entry which is preliminary data.</text>
</comment>
<dbReference type="Pfam" id="PF10458">
    <property type="entry name" value="Val_tRNA-synt_C"/>
    <property type="match status" value="1"/>
</dbReference>
<evidence type="ECO:0000259" key="13">
    <source>
        <dbReference type="Pfam" id="PF08264"/>
    </source>
</evidence>
<evidence type="ECO:0000256" key="8">
    <source>
        <dbReference type="ARBA" id="ARBA00024407"/>
    </source>
</evidence>
<dbReference type="PANTHER" id="PTHR11946">
    <property type="entry name" value="VALYL-TRNA SYNTHETASES"/>
    <property type="match status" value="1"/>
</dbReference>
<evidence type="ECO:0000256" key="6">
    <source>
        <dbReference type="ARBA" id="ARBA00023054"/>
    </source>
</evidence>
<evidence type="ECO:0000256" key="9">
    <source>
        <dbReference type="ARBA" id="ARBA00029936"/>
    </source>
</evidence>
<evidence type="ECO:0000256" key="1">
    <source>
        <dbReference type="ARBA" id="ARBA00013169"/>
    </source>
</evidence>
<dbReference type="EMBL" id="PIDS01000007">
    <property type="protein sequence ID" value="PLL44400.1"/>
    <property type="molecule type" value="Genomic_DNA"/>
</dbReference>
<comment type="catalytic activity">
    <reaction evidence="10">
        <text>tRNA(Val) + L-valine + ATP = L-valyl-tRNA(Val) + AMP + diphosphate</text>
        <dbReference type="Rhea" id="RHEA:10704"/>
        <dbReference type="Rhea" id="RHEA-COMP:9672"/>
        <dbReference type="Rhea" id="RHEA-COMP:9708"/>
        <dbReference type="ChEBI" id="CHEBI:30616"/>
        <dbReference type="ChEBI" id="CHEBI:33019"/>
        <dbReference type="ChEBI" id="CHEBI:57762"/>
        <dbReference type="ChEBI" id="CHEBI:78442"/>
        <dbReference type="ChEBI" id="CHEBI:78537"/>
        <dbReference type="ChEBI" id="CHEBI:456215"/>
        <dbReference type="EC" id="6.1.1.9"/>
    </reaction>
</comment>
<proteinExistence type="inferred from homology"/>
<dbReference type="GO" id="GO:0005829">
    <property type="term" value="C:cytosol"/>
    <property type="evidence" value="ECO:0007669"/>
    <property type="project" value="TreeGrafter"/>
</dbReference>
<reference evidence="15 16" key="2">
    <citation type="submission" date="2018-01" db="EMBL/GenBank/DDBJ databases">
        <title>Genomic study of Klebsiella pneumoniae.</title>
        <authorList>
            <person name="Yang Y."/>
            <person name="Bicalho R."/>
        </authorList>
    </citation>
    <scope>NUCLEOTIDE SEQUENCE [LARGE SCALE GENOMIC DNA]</scope>
    <source>
        <strain evidence="15 16">A11</strain>
    </source>
</reference>
<organism evidence="15 16">
    <name type="scientific">Klebsiella michiganensis</name>
    <dbReference type="NCBI Taxonomy" id="1134687"/>
    <lineage>
        <taxon>Bacteria</taxon>
        <taxon>Pseudomonadati</taxon>
        <taxon>Pseudomonadota</taxon>
        <taxon>Gammaproteobacteria</taxon>
        <taxon>Enterobacterales</taxon>
        <taxon>Enterobacteriaceae</taxon>
        <taxon>Klebsiella/Raoultella group</taxon>
        <taxon>Klebsiella</taxon>
    </lineage>
</organism>
<evidence type="ECO:0000259" key="14">
    <source>
        <dbReference type="Pfam" id="PF10458"/>
    </source>
</evidence>
<dbReference type="GO" id="GO:0004832">
    <property type="term" value="F:valine-tRNA ligase activity"/>
    <property type="evidence" value="ECO:0007669"/>
    <property type="project" value="UniProtKB-EC"/>
</dbReference>
<feature type="coiled-coil region" evidence="12">
    <location>
        <begin position="112"/>
        <end position="174"/>
    </location>
</feature>
<dbReference type="AlphaFoldDB" id="A0A2J4RM20"/>
<gene>
    <name evidence="15" type="ORF">CWN50_00675</name>
</gene>
<dbReference type="GO" id="GO:0006438">
    <property type="term" value="P:valyl-tRNA aminoacylation"/>
    <property type="evidence" value="ECO:0007669"/>
    <property type="project" value="InterPro"/>
</dbReference>
<accession>A0A2J4RM20</accession>
<sequence>ITADTIMLQPFPQYDASQVDEAALADTEWLKQAIVAVRNIRAEMNIAPGKPLELLLRGCSEAAIRRVNDNRSFLLNLARLESITVLPADDKGPVSVTKIIDGAELLIPMAGLINKEDELARLAKEVTKIEGEIGRIESKLSNEGFVARAPEAVIAKEREKLEGYAEAKAKLIEQQAIIAAL</sequence>
<protein>
    <recommendedName>
        <fullName evidence="8">Valine--tRNA ligase</fullName>
        <ecNumber evidence="1">6.1.1.9</ecNumber>
    </recommendedName>
    <alternativeName>
        <fullName evidence="9">Valyl-tRNA synthetase</fullName>
    </alternativeName>
</protein>
<dbReference type="PANTHER" id="PTHR11946:SF93">
    <property type="entry name" value="VALINE--TRNA LIGASE, CHLOROPLASTIC_MITOCHONDRIAL 2"/>
    <property type="match status" value="1"/>
</dbReference>
<dbReference type="SUPFAM" id="SSF47323">
    <property type="entry name" value="Anticodon-binding domain of a subclass of class I aminoacyl-tRNA synthetases"/>
    <property type="match status" value="1"/>
</dbReference>
<dbReference type="Proteomes" id="UP000234505">
    <property type="component" value="Unassembled WGS sequence"/>
</dbReference>
<evidence type="ECO:0000256" key="11">
    <source>
        <dbReference type="ARBA" id="ARBA00060830"/>
    </source>
</evidence>
<keyword evidence="5" id="KW-0648">Protein biosynthesis</keyword>
<feature type="domain" description="Valyl-tRNA synthetase tRNA-binding arm" evidence="14">
    <location>
        <begin position="116"/>
        <end position="174"/>
    </location>
</feature>
<dbReference type="FunFam" id="1.10.287.380:FF:000001">
    <property type="entry name" value="Valine--tRNA ligase"/>
    <property type="match status" value="1"/>
</dbReference>
<dbReference type="InterPro" id="IPR037118">
    <property type="entry name" value="Val-tRNA_synth_C_sf"/>
</dbReference>
<dbReference type="InterPro" id="IPR009080">
    <property type="entry name" value="tRNAsynth_Ia_anticodon-bd"/>
</dbReference>
<evidence type="ECO:0000313" key="15">
    <source>
        <dbReference type="EMBL" id="PLL44400.1"/>
    </source>
</evidence>
<name>A0A2J4RM20_9ENTR</name>
<evidence type="ECO:0000313" key="16">
    <source>
        <dbReference type="Proteomes" id="UP000234505"/>
    </source>
</evidence>
<keyword evidence="2" id="KW-0436">Ligase</keyword>
<dbReference type="InterPro" id="IPR019499">
    <property type="entry name" value="Val-tRNA_synth_tRNA-bd"/>
</dbReference>
<keyword evidence="4" id="KW-0067">ATP-binding</keyword>
<dbReference type="InterPro" id="IPR010978">
    <property type="entry name" value="tRNA-bd_arm"/>
</dbReference>
<evidence type="ECO:0000256" key="4">
    <source>
        <dbReference type="ARBA" id="ARBA00022840"/>
    </source>
</evidence>
<dbReference type="Pfam" id="PF08264">
    <property type="entry name" value="Anticodon_1"/>
    <property type="match status" value="1"/>
</dbReference>
<evidence type="ECO:0000256" key="2">
    <source>
        <dbReference type="ARBA" id="ARBA00022598"/>
    </source>
</evidence>
<evidence type="ECO:0000256" key="3">
    <source>
        <dbReference type="ARBA" id="ARBA00022741"/>
    </source>
</evidence>
<evidence type="ECO:0000256" key="5">
    <source>
        <dbReference type="ARBA" id="ARBA00022917"/>
    </source>
</evidence>
<dbReference type="InterPro" id="IPR013155">
    <property type="entry name" value="M/V/L/I-tRNA-synth_anticd-bd"/>
</dbReference>
<evidence type="ECO:0000256" key="12">
    <source>
        <dbReference type="SAM" id="Coils"/>
    </source>
</evidence>
<dbReference type="Gene3D" id="1.10.730.10">
    <property type="entry name" value="Isoleucyl-tRNA Synthetase, Domain 1"/>
    <property type="match status" value="1"/>
</dbReference>
<dbReference type="GO" id="GO:0005524">
    <property type="term" value="F:ATP binding"/>
    <property type="evidence" value="ECO:0007669"/>
    <property type="project" value="UniProtKB-KW"/>
</dbReference>
<keyword evidence="6 12" id="KW-0175">Coiled coil</keyword>